<feature type="transmembrane region" description="Helical" evidence="1">
    <location>
        <begin position="133"/>
        <end position="154"/>
    </location>
</feature>
<keyword evidence="1" id="KW-0812">Transmembrane</keyword>
<gene>
    <name evidence="3" type="ORF">BET03_00680</name>
</gene>
<evidence type="ECO:0000313" key="4">
    <source>
        <dbReference type="Proteomes" id="UP000284177"/>
    </source>
</evidence>
<organism evidence="3 4">
    <name type="scientific">Thermohalobacter berrensis</name>
    <dbReference type="NCBI Taxonomy" id="99594"/>
    <lineage>
        <taxon>Bacteria</taxon>
        <taxon>Bacillati</taxon>
        <taxon>Bacillota</taxon>
        <taxon>Tissierellia</taxon>
        <taxon>Tissierellales</taxon>
        <taxon>Thermohalobacteraceae</taxon>
        <taxon>Thermohalobacter</taxon>
    </lineage>
</organism>
<proteinExistence type="predicted"/>
<evidence type="ECO:0000259" key="2">
    <source>
        <dbReference type="Pfam" id="PF07670"/>
    </source>
</evidence>
<dbReference type="Pfam" id="PF07670">
    <property type="entry name" value="Gate"/>
    <property type="match status" value="1"/>
</dbReference>
<dbReference type="InterPro" id="IPR014226">
    <property type="entry name" value="Spore_IM_YlbJ"/>
</dbReference>
<dbReference type="NCBIfam" id="TIGR02871">
    <property type="entry name" value="spore_ylbJ"/>
    <property type="match status" value="1"/>
</dbReference>
<feature type="transmembrane region" description="Helical" evidence="1">
    <location>
        <begin position="270"/>
        <end position="290"/>
    </location>
</feature>
<feature type="transmembrane region" description="Helical" evidence="1">
    <location>
        <begin position="106"/>
        <end position="127"/>
    </location>
</feature>
<comment type="caution">
    <text evidence="3">The sequence shown here is derived from an EMBL/GenBank/DDBJ whole genome shotgun (WGS) entry which is preliminary data.</text>
</comment>
<feature type="transmembrane region" description="Helical" evidence="1">
    <location>
        <begin position="311"/>
        <end position="329"/>
    </location>
</feature>
<accession>A0A419TBA1</accession>
<feature type="transmembrane region" description="Helical" evidence="1">
    <location>
        <begin position="199"/>
        <end position="221"/>
    </location>
</feature>
<sequence length="387" mass="42676">MLIVLTIVLFPENSVKAAYRGVNTWFNIVLPSLLPFFICSEILIGLGVVNFIGTLLQPIMNPFFNVPGEGAFPFAMSITSGYPVGVKLAAKLRTQNILTKAEAQRLVSFSSTSGPLFMIGAVAVGMFNNATLGALIAIAHYLGAITVGLIFRFYGDKRKIPKKSEKSYIKKAFRELIKAKENDGRSFGMLMGDAVKESFNTMLMIGGFIILYSVIIEILTLTRLEELISYLITSLVPILEDKELIRATLSGIIEITNGCNMLSNVTNSSYLSKISIVSFLIGWSGFSIISQAASIISKTDIKLSIYTLSKFLHGIFASIYTILLYILFFKDKVKPASIVLQQGKVNFVSSDWISIFSFSTKIYFIILLCLILIGITLSLLNQKIVTR</sequence>
<dbReference type="Proteomes" id="UP000284177">
    <property type="component" value="Unassembled WGS sequence"/>
</dbReference>
<protein>
    <submittedName>
        <fullName evidence="3">Sporulation integral membrane protein YlbJ</fullName>
    </submittedName>
</protein>
<dbReference type="AlphaFoldDB" id="A0A419TBA1"/>
<keyword evidence="1" id="KW-0472">Membrane</keyword>
<feature type="domain" description="Nucleoside transporter/FeoB GTPase Gate" evidence="2">
    <location>
        <begin position="29"/>
        <end position="128"/>
    </location>
</feature>
<reference evidence="3 4" key="1">
    <citation type="submission" date="2016-08" db="EMBL/GenBank/DDBJ databases">
        <title>Novel Firmicutes and Novel Genomes.</title>
        <authorList>
            <person name="Poppleton D.I."/>
            <person name="Gribaldo S."/>
        </authorList>
    </citation>
    <scope>NUCLEOTIDE SEQUENCE [LARGE SCALE GENOMIC DNA]</scope>
    <source>
        <strain evidence="3 4">CTT3</strain>
    </source>
</reference>
<feature type="transmembrane region" description="Helical" evidence="1">
    <location>
        <begin position="362"/>
        <end position="380"/>
    </location>
</feature>
<feature type="transmembrane region" description="Helical" evidence="1">
    <location>
        <begin position="33"/>
        <end position="56"/>
    </location>
</feature>
<dbReference type="EMBL" id="MCIB01000001">
    <property type="protein sequence ID" value="RKD34758.1"/>
    <property type="molecule type" value="Genomic_DNA"/>
</dbReference>
<dbReference type="InterPro" id="IPR011642">
    <property type="entry name" value="Gate_dom"/>
</dbReference>
<keyword evidence="1" id="KW-1133">Transmembrane helix</keyword>
<keyword evidence="4" id="KW-1185">Reference proteome</keyword>
<evidence type="ECO:0000313" key="3">
    <source>
        <dbReference type="EMBL" id="RKD34758.1"/>
    </source>
</evidence>
<name>A0A419TBA1_9FIRM</name>
<evidence type="ECO:0000256" key="1">
    <source>
        <dbReference type="SAM" id="Phobius"/>
    </source>
</evidence>